<evidence type="ECO:0000256" key="3">
    <source>
        <dbReference type="ARBA" id="ARBA00022729"/>
    </source>
</evidence>
<feature type="signal peptide" evidence="6">
    <location>
        <begin position="1"/>
        <end position="29"/>
    </location>
</feature>
<comment type="similarity">
    <text evidence="2">Belongs to the SusD family.</text>
</comment>
<evidence type="ECO:0000256" key="2">
    <source>
        <dbReference type="ARBA" id="ARBA00006275"/>
    </source>
</evidence>
<evidence type="ECO:0000256" key="5">
    <source>
        <dbReference type="ARBA" id="ARBA00023237"/>
    </source>
</evidence>
<dbReference type="RefSeq" id="WP_415862677.1">
    <property type="nucleotide sequence ID" value="NZ_CP134536.1"/>
</dbReference>
<dbReference type="InterPro" id="IPR012944">
    <property type="entry name" value="SusD_RagB_dom"/>
</dbReference>
<accession>A0ABY9Y398</accession>
<keyword evidence="5" id="KW-0998">Cell outer membrane</keyword>
<dbReference type="InterPro" id="IPR033985">
    <property type="entry name" value="SusD-like_N"/>
</dbReference>
<feature type="chain" id="PRO_5047510403" evidence="6">
    <location>
        <begin position="30"/>
        <end position="533"/>
    </location>
</feature>
<organism evidence="9 10">
    <name type="scientific">Thalassobellus suaedae</name>
    <dbReference type="NCBI Taxonomy" id="3074124"/>
    <lineage>
        <taxon>Bacteria</taxon>
        <taxon>Pseudomonadati</taxon>
        <taxon>Bacteroidota</taxon>
        <taxon>Flavobacteriia</taxon>
        <taxon>Flavobacteriales</taxon>
        <taxon>Flavobacteriaceae</taxon>
        <taxon>Thalassobellus</taxon>
    </lineage>
</organism>
<evidence type="ECO:0000259" key="7">
    <source>
        <dbReference type="Pfam" id="PF07980"/>
    </source>
</evidence>
<keyword evidence="10" id="KW-1185">Reference proteome</keyword>
<evidence type="ECO:0000259" key="8">
    <source>
        <dbReference type="Pfam" id="PF14322"/>
    </source>
</evidence>
<evidence type="ECO:0000256" key="1">
    <source>
        <dbReference type="ARBA" id="ARBA00004442"/>
    </source>
</evidence>
<feature type="domain" description="SusD-like N-terminal" evidence="8">
    <location>
        <begin position="81"/>
        <end position="230"/>
    </location>
</feature>
<dbReference type="Pfam" id="PF07980">
    <property type="entry name" value="SusD_RagB"/>
    <property type="match status" value="1"/>
</dbReference>
<evidence type="ECO:0000256" key="4">
    <source>
        <dbReference type="ARBA" id="ARBA00023136"/>
    </source>
</evidence>
<feature type="domain" description="RagB/SusD" evidence="7">
    <location>
        <begin position="397"/>
        <end position="531"/>
    </location>
</feature>
<gene>
    <name evidence="9" type="ORF">RHP49_00210</name>
</gene>
<dbReference type="CDD" id="cd08977">
    <property type="entry name" value="SusD"/>
    <property type="match status" value="1"/>
</dbReference>
<name>A0ABY9Y398_9FLAO</name>
<dbReference type="Gene3D" id="1.25.40.390">
    <property type="match status" value="1"/>
</dbReference>
<dbReference type="EMBL" id="CP134536">
    <property type="protein sequence ID" value="WNH12696.1"/>
    <property type="molecule type" value="Genomic_DNA"/>
</dbReference>
<sequence length="533" mass="59095">MKNIQKITKKVKLLSFSCLLVILSGCSLEEEVYSIYTPETFYSNETQVLSSLSGIYRNFARTTGMGVEYRCLELPGDQVVVHEKIQGWWGGANFAELMEHTWTPSHSYIAGAWDSYFRTVGQTNALIASLEGSALSEAEIAGPLAELHSLRAYAYFFLMDLFGNVPIFTLPKVDALNLPEQNTRAEVFDFVTSELIAAAADLPTKAEAGSSYYGRFTQEAAYGLLATVYLNAEVYTGTPQFDKAYDYAQLVIDSGSYRLLDNYFDNFTYNNDNNDEFIFGAVYSPDIAGGVGHPLVQKVLPGIQGGLFGLPYTPQNGFGTRPSVLALYEDGDDRKNLIIPYGNLIDPRNGETVMVERIVPDNNSKLYDPEVSTEGPVPYEIIPATGIRLQPMNAGLKWVKWGLDPNTNGGNAGNDIAFLRYADILLIKAEALARGAKGGTLEQARTIVNVVRSRSYGSNVGDLATLTLDDILDERGRELAFEMQRRRDLIRFGKFGDAWEFKSASDSYRTLFPIPKTAREANPKLKQNPEYPQ</sequence>
<dbReference type="Pfam" id="PF14322">
    <property type="entry name" value="SusD-like_3"/>
    <property type="match status" value="1"/>
</dbReference>
<keyword evidence="4" id="KW-0472">Membrane</keyword>
<comment type="subcellular location">
    <subcellularLocation>
        <location evidence="1">Cell outer membrane</location>
    </subcellularLocation>
</comment>
<dbReference type="Proteomes" id="UP001303407">
    <property type="component" value="Chromosome"/>
</dbReference>
<keyword evidence="3 6" id="KW-0732">Signal</keyword>
<evidence type="ECO:0000313" key="9">
    <source>
        <dbReference type="EMBL" id="WNH12696.1"/>
    </source>
</evidence>
<proteinExistence type="inferred from homology"/>
<dbReference type="InterPro" id="IPR011990">
    <property type="entry name" value="TPR-like_helical_dom_sf"/>
</dbReference>
<evidence type="ECO:0000256" key="6">
    <source>
        <dbReference type="SAM" id="SignalP"/>
    </source>
</evidence>
<reference evidence="9 10" key="1">
    <citation type="submission" date="2023-09" db="EMBL/GenBank/DDBJ databases">
        <title>Thalassobella suaedae gen. nov., sp. nov., a marine bacterium of the family Flavobacteriaceae isolated from a halophyte Suaeda japonica.</title>
        <authorList>
            <person name="Lee S.Y."/>
            <person name="Hwang C.Y."/>
        </authorList>
    </citation>
    <scope>NUCLEOTIDE SEQUENCE [LARGE SCALE GENOMIC DNA]</scope>
    <source>
        <strain evidence="9 10">HL-DH10</strain>
    </source>
</reference>
<protein>
    <submittedName>
        <fullName evidence="9">RagB/SusD family nutrient uptake outer membrane protein</fullName>
    </submittedName>
</protein>
<evidence type="ECO:0000313" key="10">
    <source>
        <dbReference type="Proteomes" id="UP001303407"/>
    </source>
</evidence>
<dbReference type="SUPFAM" id="SSF48452">
    <property type="entry name" value="TPR-like"/>
    <property type="match status" value="1"/>
</dbReference>